<keyword evidence="1" id="KW-0175">Coiled coil</keyword>
<reference evidence="4 5" key="1">
    <citation type="submission" date="2016-11" db="EMBL/GenBank/DDBJ databases">
        <authorList>
            <person name="Jaros S."/>
            <person name="Januszkiewicz K."/>
            <person name="Wedrychowicz H."/>
        </authorList>
    </citation>
    <scope>NUCLEOTIDE SEQUENCE [LARGE SCALE GENOMIC DNA]</scope>
    <source>
        <strain evidence="4 5">DSM 21986</strain>
    </source>
</reference>
<feature type="transmembrane region" description="Helical" evidence="2">
    <location>
        <begin position="9"/>
        <end position="28"/>
    </location>
</feature>
<dbReference type="STRING" id="1194090.SAMN05443144_10937"/>
<evidence type="ECO:0000313" key="4">
    <source>
        <dbReference type="EMBL" id="SHF47753.1"/>
    </source>
</evidence>
<organism evidence="4 5">
    <name type="scientific">Fodinibius roseus</name>
    <dbReference type="NCBI Taxonomy" id="1194090"/>
    <lineage>
        <taxon>Bacteria</taxon>
        <taxon>Pseudomonadati</taxon>
        <taxon>Balneolota</taxon>
        <taxon>Balneolia</taxon>
        <taxon>Balneolales</taxon>
        <taxon>Balneolaceae</taxon>
        <taxon>Fodinibius</taxon>
    </lineage>
</organism>
<gene>
    <name evidence="4" type="ORF">SAMN05443144_10937</name>
</gene>
<keyword evidence="2" id="KW-0812">Transmembrane</keyword>
<proteinExistence type="predicted"/>
<dbReference type="AlphaFoldDB" id="A0A1M5BYZ8"/>
<evidence type="ECO:0000256" key="2">
    <source>
        <dbReference type="SAM" id="Phobius"/>
    </source>
</evidence>
<dbReference type="Pfam" id="PF07498">
    <property type="entry name" value="Rho_N"/>
    <property type="match status" value="1"/>
</dbReference>
<dbReference type="SUPFAM" id="SSF68912">
    <property type="entry name" value="Rho N-terminal domain-like"/>
    <property type="match status" value="1"/>
</dbReference>
<dbReference type="EMBL" id="FQUS01000009">
    <property type="protein sequence ID" value="SHF47753.1"/>
    <property type="molecule type" value="Genomic_DNA"/>
</dbReference>
<evidence type="ECO:0000313" key="5">
    <source>
        <dbReference type="Proteomes" id="UP000184041"/>
    </source>
</evidence>
<keyword evidence="2" id="KW-0472">Membrane</keyword>
<dbReference type="Pfam" id="PF12732">
    <property type="entry name" value="YtxH"/>
    <property type="match status" value="1"/>
</dbReference>
<keyword evidence="2" id="KW-1133">Transmembrane helix</keyword>
<dbReference type="InterPro" id="IPR011112">
    <property type="entry name" value="Rho-like_N"/>
</dbReference>
<evidence type="ECO:0000259" key="3">
    <source>
        <dbReference type="Pfam" id="PF07498"/>
    </source>
</evidence>
<feature type="coiled-coil region" evidence="1">
    <location>
        <begin position="36"/>
        <end position="71"/>
    </location>
</feature>
<dbReference type="InterPro" id="IPR024623">
    <property type="entry name" value="YtxH"/>
</dbReference>
<sequence>MGTDNKEKVILATLTGVASGVILGLLFAPEKGEETRKKIAEKREEYLKDIKNEIEELRQSLNKGLEAGKEEVSEIGQEVKKKRDDILGKAKKFTSYDEWTKDELYEKAKRLEIDGYSTMNKSELIEALRNH</sequence>
<dbReference type="Gene3D" id="1.10.720.10">
    <property type="match status" value="1"/>
</dbReference>
<accession>A0A1M5BYZ8</accession>
<dbReference type="RefSeq" id="WP_073063036.1">
    <property type="nucleotide sequence ID" value="NZ_FQUS01000009.1"/>
</dbReference>
<feature type="domain" description="Rho termination factor-like N-terminal" evidence="3">
    <location>
        <begin position="102"/>
        <end position="128"/>
    </location>
</feature>
<keyword evidence="5" id="KW-1185">Reference proteome</keyword>
<dbReference type="Proteomes" id="UP000184041">
    <property type="component" value="Unassembled WGS sequence"/>
</dbReference>
<dbReference type="GO" id="GO:0006353">
    <property type="term" value="P:DNA-templated transcription termination"/>
    <property type="evidence" value="ECO:0007669"/>
    <property type="project" value="InterPro"/>
</dbReference>
<name>A0A1M5BYZ8_9BACT</name>
<protein>
    <submittedName>
        <fullName evidence="4">Gas vesicle protein</fullName>
    </submittedName>
</protein>
<evidence type="ECO:0000256" key="1">
    <source>
        <dbReference type="SAM" id="Coils"/>
    </source>
</evidence>
<dbReference type="InterPro" id="IPR036269">
    <property type="entry name" value="Rho_N_sf"/>
</dbReference>